<keyword evidence="2" id="KW-0408">Iron</keyword>
<proteinExistence type="predicted"/>
<feature type="domain" description="Isopenicillin N synthase-like Fe(2+) 2OG dioxygenase" evidence="3">
    <location>
        <begin position="11"/>
        <end position="87"/>
    </location>
</feature>
<evidence type="ECO:0000313" key="5">
    <source>
        <dbReference type="Proteomes" id="UP000436088"/>
    </source>
</evidence>
<reference evidence="4" key="1">
    <citation type="submission" date="2019-09" db="EMBL/GenBank/DDBJ databases">
        <title>Draft genome information of white flower Hibiscus syriacus.</title>
        <authorList>
            <person name="Kim Y.-M."/>
        </authorList>
    </citation>
    <scope>NUCLEOTIDE SEQUENCE [LARGE SCALE GENOMIC DNA]</scope>
    <source>
        <strain evidence="4">YM2019G1</strain>
    </source>
</reference>
<keyword evidence="1" id="KW-0479">Metal-binding</keyword>
<dbReference type="EMBL" id="VEPZ02000966">
    <property type="protein sequence ID" value="KAE8707196.1"/>
    <property type="molecule type" value="Genomic_DNA"/>
</dbReference>
<evidence type="ECO:0000313" key="4">
    <source>
        <dbReference type="EMBL" id="KAE8707196.1"/>
    </source>
</evidence>
<accession>A0A6A3ASE3</accession>
<keyword evidence="4" id="KW-0575">Peroxidase</keyword>
<evidence type="ECO:0000256" key="1">
    <source>
        <dbReference type="ARBA" id="ARBA00022723"/>
    </source>
</evidence>
<evidence type="ECO:0000256" key="2">
    <source>
        <dbReference type="ARBA" id="ARBA00023004"/>
    </source>
</evidence>
<keyword evidence="4" id="KW-0560">Oxidoreductase</keyword>
<protein>
    <submittedName>
        <fullName evidence="4">Peroxidase superfamily protein</fullName>
    </submittedName>
</protein>
<dbReference type="Pfam" id="PF03171">
    <property type="entry name" value="2OG-FeII_Oxy"/>
    <property type="match status" value="1"/>
</dbReference>
<dbReference type="GO" id="GO:0046872">
    <property type="term" value="F:metal ion binding"/>
    <property type="evidence" value="ECO:0007669"/>
    <property type="project" value="UniProtKB-KW"/>
</dbReference>
<organism evidence="4 5">
    <name type="scientific">Hibiscus syriacus</name>
    <name type="common">Rose of Sharon</name>
    <dbReference type="NCBI Taxonomy" id="106335"/>
    <lineage>
        <taxon>Eukaryota</taxon>
        <taxon>Viridiplantae</taxon>
        <taxon>Streptophyta</taxon>
        <taxon>Embryophyta</taxon>
        <taxon>Tracheophyta</taxon>
        <taxon>Spermatophyta</taxon>
        <taxon>Magnoliopsida</taxon>
        <taxon>eudicotyledons</taxon>
        <taxon>Gunneridae</taxon>
        <taxon>Pentapetalae</taxon>
        <taxon>rosids</taxon>
        <taxon>malvids</taxon>
        <taxon>Malvales</taxon>
        <taxon>Malvaceae</taxon>
        <taxon>Malvoideae</taxon>
        <taxon>Hibiscus</taxon>
    </lineage>
</organism>
<dbReference type="SUPFAM" id="SSF51197">
    <property type="entry name" value="Clavaminate synthase-like"/>
    <property type="match status" value="1"/>
</dbReference>
<comment type="caution">
    <text evidence="4">The sequence shown here is derived from an EMBL/GenBank/DDBJ whole genome shotgun (WGS) entry which is preliminary data.</text>
</comment>
<keyword evidence="5" id="KW-1185">Reference proteome</keyword>
<name>A0A6A3ASE3_HIBSY</name>
<dbReference type="Gene3D" id="2.60.120.330">
    <property type="entry name" value="B-lactam Antibiotic, Isopenicillin N Synthase, Chain"/>
    <property type="match status" value="1"/>
</dbReference>
<dbReference type="InterPro" id="IPR050295">
    <property type="entry name" value="Plant_2OG-oxidoreductases"/>
</dbReference>
<evidence type="ECO:0000259" key="3">
    <source>
        <dbReference type="Pfam" id="PF03171"/>
    </source>
</evidence>
<sequence length="331" mass="37600">MLSSFSKDVTQGIRMNYYPPCAEPSKVLDASPHSDARALHYCFKMNYYRHTLIVNISDVIKIMSHGEYKNTEHRAVVNQEEERLSIAALHSLKKGTEIGPLPDIVKTNKALYKTMPLEEFLTLTLSRKIKDSLTLMRTRALSTRILWPVLLSFDNDCEVQGTVQLQQIGYLPVENVQALASKNLMSGEQEGPEVEAEVVSIAESLHIPIINIINHGIADDVIEKVVDTEEFFYLWRRTQLVDRHRGQDFIVSEDQKLDWGDMLFLCGLPACALKKNRIMADQYPIIRVNSIMILQLHDIKCQIRATSVFDGVTLGYDVPQKADSKEHGDRS</sequence>
<dbReference type="AlphaFoldDB" id="A0A6A3ASE3"/>
<dbReference type="Proteomes" id="UP000436088">
    <property type="component" value="Unassembled WGS sequence"/>
</dbReference>
<gene>
    <name evidence="4" type="ORF">F3Y22_tig00110387pilonHSYRG01060</name>
</gene>
<dbReference type="InterPro" id="IPR027443">
    <property type="entry name" value="IPNS-like_sf"/>
</dbReference>
<dbReference type="PANTHER" id="PTHR47991">
    <property type="entry name" value="OXOGLUTARATE/IRON-DEPENDENT DIOXYGENASE"/>
    <property type="match status" value="1"/>
</dbReference>
<dbReference type="InterPro" id="IPR044861">
    <property type="entry name" value="IPNS-like_FE2OG_OXY"/>
</dbReference>
<dbReference type="GO" id="GO:0004601">
    <property type="term" value="F:peroxidase activity"/>
    <property type="evidence" value="ECO:0007669"/>
    <property type="project" value="UniProtKB-KW"/>
</dbReference>